<gene>
    <name evidence="2" type="ORF">CQW23_29022</name>
</gene>
<proteinExistence type="predicted"/>
<comment type="caution">
    <text evidence="2">The sequence shown here is derived from an EMBL/GenBank/DDBJ whole genome shotgun (WGS) entry which is preliminary data.</text>
</comment>
<reference evidence="2 3" key="1">
    <citation type="journal article" date="2017" name="Genome Biol.">
        <title>New reference genome sequences of hot pepper reveal the massive evolution of plant disease-resistance genes by retroduplication.</title>
        <authorList>
            <person name="Kim S."/>
            <person name="Park J."/>
            <person name="Yeom S.I."/>
            <person name="Kim Y.M."/>
            <person name="Seo E."/>
            <person name="Kim K.T."/>
            <person name="Kim M.S."/>
            <person name="Lee J.M."/>
            <person name="Cheong K."/>
            <person name="Shin H.S."/>
            <person name="Kim S.B."/>
            <person name="Han K."/>
            <person name="Lee J."/>
            <person name="Park M."/>
            <person name="Lee H.A."/>
            <person name="Lee H.Y."/>
            <person name="Lee Y."/>
            <person name="Oh S."/>
            <person name="Lee J.H."/>
            <person name="Choi E."/>
            <person name="Choi E."/>
            <person name="Lee S.E."/>
            <person name="Jeon J."/>
            <person name="Kim H."/>
            <person name="Choi G."/>
            <person name="Song H."/>
            <person name="Lee J."/>
            <person name="Lee S.C."/>
            <person name="Kwon J.K."/>
            <person name="Lee H.Y."/>
            <person name="Koo N."/>
            <person name="Hong Y."/>
            <person name="Kim R.W."/>
            <person name="Kang W.H."/>
            <person name="Huh J.H."/>
            <person name="Kang B.C."/>
            <person name="Yang T.J."/>
            <person name="Lee Y.H."/>
            <person name="Bennetzen J.L."/>
            <person name="Choi D."/>
        </authorList>
    </citation>
    <scope>NUCLEOTIDE SEQUENCE [LARGE SCALE GENOMIC DNA]</scope>
    <source>
        <strain evidence="3">cv. PBC81</strain>
    </source>
</reference>
<feature type="coiled-coil region" evidence="1">
    <location>
        <begin position="67"/>
        <end position="94"/>
    </location>
</feature>
<sequence length="116" mass="13017">MKPTLTDISSILVDGRSGESIQLDVAYLDAVLVPRSEGKFVMDSRITQLKRRVVELAQIEEMQKEGVKILIRKANQADEEIAKVKKLIAQETKKFEQAPPSNLREDRLAKIKGDAV</sequence>
<keyword evidence="3" id="KW-1185">Reference proteome</keyword>
<dbReference type="AlphaFoldDB" id="A0A2G2VI74"/>
<reference evidence="3" key="2">
    <citation type="journal article" date="2017" name="J. Anim. Genet.">
        <title>Multiple reference genome sequences of hot pepper reveal the massive evolution of plant disease resistance genes by retroduplication.</title>
        <authorList>
            <person name="Kim S."/>
            <person name="Park J."/>
            <person name="Yeom S.-I."/>
            <person name="Kim Y.-M."/>
            <person name="Seo E."/>
            <person name="Kim K.-T."/>
            <person name="Kim M.-S."/>
            <person name="Lee J.M."/>
            <person name="Cheong K."/>
            <person name="Shin H.-S."/>
            <person name="Kim S.-B."/>
            <person name="Han K."/>
            <person name="Lee J."/>
            <person name="Park M."/>
            <person name="Lee H.-A."/>
            <person name="Lee H.-Y."/>
            <person name="Lee Y."/>
            <person name="Oh S."/>
            <person name="Lee J.H."/>
            <person name="Choi E."/>
            <person name="Choi E."/>
            <person name="Lee S.E."/>
            <person name="Jeon J."/>
            <person name="Kim H."/>
            <person name="Choi G."/>
            <person name="Song H."/>
            <person name="Lee J."/>
            <person name="Lee S.-C."/>
            <person name="Kwon J.-K."/>
            <person name="Lee H.-Y."/>
            <person name="Koo N."/>
            <person name="Hong Y."/>
            <person name="Kim R.W."/>
            <person name="Kang W.-H."/>
            <person name="Huh J.H."/>
            <person name="Kang B.-C."/>
            <person name="Yang T.-J."/>
            <person name="Lee Y.-H."/>
            <person name="Bennetzen J.L."/>
            <person name="Choi D."/>
        </authorList>
    </citation>
    <scope>NUCLEOTIDE SEQUENCE [LARGE SCALE GENOMIC DNA]</scope>
    <source>
        <strain evidence="3">cv. PBC81</strain>
    </source>
</reference>
<protein>
    <submittedName>
        <fullName evidence="2">Uncharacterized protein</fullName>
    </submittedName>
</protein>
<name>A0A2G2VI74_CAPBA</name>
<accession>A0A2G2VI74</accession>
<evidence type="ECO:0000313" key="3">
    <source>
        <dbReference type="Proteomes" id="UP000224567"/>
    </source>
</evidence>
<organism evidence="2 3">
    <name type="scientific">Capsicum baccatum</name>
    <name type="common">Peruvian pepper</name>
    <dbReference type="NCBI Taxonomy" id="33114"/>
    <lineage>
        <taxon>Eukaryota</taxon>
        <taxon>Viridiplantae</taxon>
        <taxon>Streptophyta</taxon>
        <taxon>Embryophyta</taxon>
        <taxon>Tracheophyta</taxon>
        <taxon>Spermatophyta</taxon>
        <taxon>Magnoliopsida</taxon>
        <taxon>eudicotyledons</taxon>
        <taxon>Gunneridae</taxon>
        <taxon>Pentapetalae</taxon>
        <taxon>asterids</taxon>
        <taxon>lamiids</taxon>
        <taxon>Solanales</taxon>
        <taxon>Solanaceae</taxon>
        <taxon>Solanoideae</taxon>
        <taxon>Capsiceae</taxon>
        <taxon>Capsicum</taxon>
    </lineage>
</organism>
<dbReference type="EMBL" id="MLFT02000012">
    <property type="protein sequence ID" value="PHT32685.1"/>
    <property type="molecule type" value="Genomic_DNA"/>
</dbReference>
<keyword evidence="1" id="KW-0175">Coiled coil</keyword>
<evidence type="ECO:0000256" key="1">
    <source>
        <dbReference type="SAM" id="Coils"/>
    </source>
</evidence>
<evidence type="ECO:0000313" key="2">
    <source>
        <dbReference type="EMBL" id="PHT32685.1"/>
    </source>
</evidence>
<dbReference type="STRING" id="33114.A0A2G2VI74"/>
<dbReference type="Proteomes" id="UP000224567">
    <property type="component" value="Unassembled WGS sequence"/>
</dbReference>